<gene>
    <name evidence="2" type="ORF">SeMB42_g02651</name>
</gene>
<evidence type="ECO:0000313" key="2">
    <source>
        <dbReference type="EMBL" id="TPX49335.1"/>
    </source>
</evidence>
<dbReference type="Proteomes" id="UP000317494">
    <property type="component" value="Unassembled WGS sequence"/>
</dbReference>
<name>A0A507DDE8_9FUNG</name>
<evidence type="ECO:0000313" key="3">
    <source>
        <dbReference type="Proteomes" id="UP000317494"/>
    </source>
</evidence>
<protein>
    <submittedName>
        <fullName evidence="2">Uncharacterized protein</fullName>
    </submittedName>
</protein>
<comment type="caution">
    <text evidence="2">The sequence shown here is derived from an EMBL/GenBank/DDBJ whole genome shotgun (WGS) entry which is preliminary data.</text>
</comment>
<reference evidence="2 3" key="1">
    <citation type="journal article" date="2019" name="Sci. Rep.">
        <title>Comparative genomics of chytrid fungi reveal insights into the obligate biotrophic and pathogenic lifestyle of Synchytrium endobioticum.</title>
        <authorList>
            <person name="van de Vossenberg B.T.L.H."/>
            <person name="Warris S."/>
            <person name="Nguyen H.D.T."/>
            <person name="van Gent-Pelzer M.P.E."/>
            <person name="Joly D.L."/>
            <person name="van de Geest H.C."/>
            <person name="Bonants P.J.M."/>
            <person name="Smith D.S."/>
            <person name="Levesque C.A."/>
            <person name="van der Lee T.A.J."/>
        </authorList>
    </citation>
    <scope>NUCLEOTIDE SEQUENCE [LARGE SCALE GENOMIC DNA]</scope>
    <source>
        <strain evidence="2 3">MB42</strain>
    </source>
</reference>
<dbReference type="EMBL" id="QEAN01000084">
    <property type="protein sequence ID" value="TPX49335.1"/>
    <property type="molecule type" value="Genomic_DNA"/>
</dbReference>
<organism evidence="2 3">
    <name type="scientific">Synchytrium endobioticum</name>
    <dbReference type="NCBI Taxonomy" id="286115"/>
    <lineage>
        <taxon>Eukaryota</taxon>
        <taxon>Fungi</taxon>
        <taxon>Fungi incertae sedis</taxon>
        <taxon>Chytridiomycota</taxon>
        <taxon>Chytridiomycota incertae sedis</taxon>
        <taxon>Chytridiomycetes</taxon>
        <taxon>Synchytriales</taxon>
        <taxon>Synchytriaceae</taxon>
        <taxon>Synchytrium</taxon>
    </lineage>
</organism>
<dbReference type="VEuPathDB" id="FungiDB:SeMB42_g02651"/>
<sequence>MENYLIQKPIHVDPTVTTNFLHPIGYSETRRGSKPRTYSETGEAAYRTTESCIPVNRPMPTSNAPIEFEDDVDGMLPD</sequence>
<keyword evidence="3" id="KW-1185">Reference proteome</keyword>
<feature type="region of interest" description="Disordered" evidence="1">
    <location>
        <begin position="53"/>
        <end position="78"/>
    </location>
</feature>
<feature type="compositionally biased region" description="Acidic residues" evidence="1">
    <location>
        <begin position="67"/>
        <end position="78"/>
    </location>
</feature>
<evidence type="ECO:0000256" key="1">
    <source>
        <dbReference type="SAM" id="MobiDB-lite"/>
    </source>
</evidence>
<proteinExistence type="predicted"/>
<dbReference type="AlphaFoldDB" id="A0A507DDE8"/>
<accession>A0A507DDE8</accession>